<sequence>MSSNFIDKNGRQSKGVPLLRTLAMPSDTNANGDIFGGWIMSQMDMGGAILAKEIAHGRVVTVAVESMNFIKPIAVGDVVCCYGQCLKIGRSSIQIKMEVWVKKVASEPIGERYCVTDAVFTFVAVDSKGKSRAIPREGNEELEKALASIQEYENQ</sequence>
<evidence type="ECO:0000256" key="1">
    <source>
        <dbReference type="ARBA" id="ARBA00010458"/>
    </source>
</evidence>
<dbReference type="InterPro" id="IPR033120">
    <property type="entry name" value="HOTDOG_ACOT"/>
</dbReference>
<name>A0A1V3KXZ1_9PAST</name>
<dbReference type="PROSITE" id="PS51770">
    <property type="entry name" value="HOTDOG_ACOT"/>
    <property type="match status" value="1"/>
</dbReference>
<dbReference type="AlphaFoldDB" id="A0A1V3KXZ1"/>
<dbReference type="NCBIfam" id="NF007970">
    <property type="entry name" value="PRK10694.1"/>
    <property type="match status" value="1"/>
</dbReference>
<keyword evidence="2 3" id="KW-0378">Hydrolase</keyword>
<protein>
    <submittedName>
        <fullName evidence="5">Acyl-CoA thioesterase</fullName>
    </submittedName>
</protein>
<dbReference type="Proteomes" id="UP000188573">
    <property type="component" value="Unassembled WGS sequence"/>
</dbReference>
<evidence type="ECO:0000256" key="3">
    <source>
        <dbReference type="PROSITE-ProRule" id="PRU01106"/>
    </source>
</evidence>
<keyword evidence="6" id="KW-1185">Reference proteome</keyword>
<evidence type="ECO:0000256" key="2">
    <source>
        <dbReference type="ARBA" id="ARBA00022801"/>
    </source>
</evidence>
<dbReference type="CDD" id="cd03442">
    <property type="entry name" value="BFIT_BACH"/>
    <property type="match status" value="1"/>
</dbReference>
<dbReference type="SUPFAM" id="SSF54637">
    <property type="entry name" value="Thioesterase/thiol ester dehydrase-isomerase"/>
    <property type="match status" value="1"/>
</dbReference>
<evidence type="ECO:0000259" key="4">
    <source>
        <dbReference type="PROSITE" id="PS51770"/>
    </source>
</evidence>
<dbReference type="InterPro" id="IPR006683">
    <property type="entry name" value="Thioestr_dom"/>
</dbReference>
<gene>
    <name evidence="5" type="ORF">BKG92_06475</name>
</gene>
<dbReference type="FunFam" id="3.10.129.10:FF:000008">
    <property type="entry name" value="Acyl-CoA thioester hydrolase"/>
    <property type="match status" value="1"/>
</dbReference>
<feature type="domain" description="HotDog ACOT-type" evidence="4">
    <location>
        <begin position="13"/>
        <end position="128"/>
    </location>
</feature>
<evidence type="ECO:0000313" key="5">
    <source>
        <dbReference type="EMBL" id="OOF82547.1"/>
    </source>
</evidence>
<dbReference type="EMBL" id="MLAG01000028">
    <property type="protein sequence ID" value="OOF82547.1"/>
    <property type="molecule type" value="Genomic_DNA"/>
</dbReference>
<accession>A0A1V3KXZ1</accession>
<dbReference type="GO" id="GO:0052816">
    <property type="term" value="F:long-chain fatty acyl-CoA hydrolase activity"/>
    <property type="evidence" value="ECO:0007669"/>
    <property type="project" value="TreeGrafter"/>
</dbReference>
<dbReference type="GO" id="GO:0005829">
    <property type="term" value="C:cytosol"/>
    <property type="evidence" value="ECO:0007669"/>
    <property type="project" value="TreeGrafter"/>
</dbReference>
<dbReference type="GO" id="GO:0006637">
    <property type="term" value="P:acyl-CoA metabolic process"/>
    <property type="evidence" value="ECO:0007669"/>
    <property type="project" value="TreeGrafter"/>
</dbReference>
<comment type="caution">
    <text evidence="5">The sequence shown here is derived from an EMBL/GenBank/DDBJ whole genome shotgun (WGS) entry which is preliminary data.</text>
</comment>
<dbReference type="RefSeq" id="WP_077496643.1">
    <property type="nucleotide sequence ID" value="NZ_MLAG01000028.1"/>
</dbReference>
<organism evidence="5 6">
    <name type="scientific">Rodentibacter ratti</name>
    <dbReference type="NCBI Taxonomy" id="1906745"/>
    <lineage>
        <taxon>Bacteria</taxon>
        <taxon>Pseudomonadati</taxon>
        <taxon>Pseudomonadota</taxon>
        <taxon>Gammaproteobacteria</taxon>
        <taxon>Pasteurellales</taxon>
        <taxon>Pasteurellaceae</taxon>
        <taxon>Rodentibacter</taxon>
    </lineage>
</organism>
<dbReference type="Gene3D" id="3.10.129.10">
    <property type="entry name" value="Hotdog Thioesterase"/>
    <property type="match status" value="1"/>
</dbReference>
<reference evidence="5 6" key="1">
    <citation type="submission" date="2016-10" db="EMBL/GenBank/DDBJ databases">
        <title>Rodentibacter gen. nov. and new species.</title>
        <authorList>
            <person name="Christensen H."/>
        </authorList>
    </citation>
    <scope>NUCLEOTIDE SEQUENCE [LARGE SCALE GENOMIC DNA]</scope>
    <source>
        <strain evidence="5 6">Ac81</strain>
    </source>
</reference>
<dbReference type="PANTHER" id="PTHR11049">
    <property type="entry name" value="ACYL COENZYME A THIOESTER HYDROLASE"/>
    <property type="match status" value="1"/>
</dbReference>
<dbReference type="GO" id="GO:0009062">
    <property type="term" value="P:fatty acid catabolic process"/>
    <property type="evidence" value="ECO:0007669"/>
    <property type="project" value="TreeGrafter"/>
</dbReference>
<evidence type="ECO:0000313" key="6">
    <source>
        <dbReference type="Proteomes" id="UP000188573"/>
    </source>
</evidence>
<comment type="similarity">
    <text evidence="1">Belongs to the acyl coenzyme A hydrolase family.</text>
</comment>
<dbReference type="InterPro" id="IPR029069">
    <property type="entry name" value="HotDog_dom_sf"/>
</dbReference>
<dbReference type="Pfam" id="PF03061">
    <property type="entry name" value="4HBT"/>
    <property type="match status" value="1"/>
</dbReference>
<dbReference type="InterPro" id="IPR040170">
    <property type="entry name" value="Cytosol_ACT"/>
</dbReference>
<dbReference type="PANTHER" id="PTHR11049:SF5">
    <property type="entry name" value="ACYL-COA THIOESTER HYDROLASE YCIA"/>
    <property type="match status" value="1"/>
</dbReference>
<proteinExistence type="inferred from homology"/>